<keyword evidence="2" id="KW-0413">Isomerase</keyword>
<dbReference type="AlphaFoldDB" id="A0A2P6R8R0"/>
<dbReference type="InterPro" id="IPR014347">
    <property type="entry name" value="Tautomerase/MIF_sf"/>
</dbReference>
<dbReference type="OMA" id="MPCLDIS"/>
<keyword evidence="3" id="KW-1185">Reference proteome</keyword>
<proteinExistence type="inferred from homology"/>
<dbReference type="Gramene" id="PRQ42802">
    <property type="protein sequence ID" value="PRQ42802"/>
    <property type="gene ID" value="RchiOBHm_Chr3g0461611"/>
</dbReference>
<organism evidence="2 3">
    <name type="scientific">Rosa chinensis</name>
    <name type="common">China rose</name>
    <dbReference type="NCBI Taxonomy" id="74649"/>
    <lineage>
        <taxon>Eukaryota</taxon>
        <taxon>Viridiplantae</taxon>
        <taxon>Streptophyta</taxon>
        <taxon>Embryophyta</taxon>
        <taxon>Tracheophyta</taxon>
        <taxon>Spermatophyta</taxon>
        <taxon>Magnoliopsida</taxon>
        <taxon>eudicotyledons</taxon>
        <taxon>Gunneridae</taxon>
        <taxon>Pentapetalae</taxon>
        <taxon>rosids</taxon>
        <taxon>fabids</taxon>
        <taxon>Rosales</taxon>
        <taxon>Rosaceae</taxon>
        <taxon>Rosoideae</taxon>
        <taxon>Rosoideae incertae sedis</taxon>
        <taxon>Rosa</taxon>
    </lineage>
</organism>
<accession>A0A2P6R8R0</accession>
<dbReference type="Proteomes" id="UP000238479">
    <property type="component" value="Chromosome 3"/>
</dbReference>
<comment type="similarity">
    <text evidence="1">Belongs to the MIF family.</text>
</comment>
<dbReference type="EMBL" id="PDCK01000041">
    <property type="protein sequence ID" value="PRQ42802.1"/>
    <property type="molecule type" value="Genomic_DNA"/>
</dbReference>
<dbReference type="Pfam" id="PF01187">
    <property type="entry name" value="MIF"/>
    <property type="match status" value="1"/>
</dbReference>
<dbReference type="InterPro" id="IPR001398">
    <property type="entry name" value="Macrophage_inhib_fac"/>
</dbReference>
<dbReference type="PANTHER" id="PTHR11954">
    <property type="entry name" value="D-DOPACHROME DECARBOXYLASE"/>
    <property type="match status" value="1"/>
</dbReference>
<comment type="caution">
    <text evidence="2">The sequence shown here is derived from an EMBL/GenBank/DDBJ whole genome shotgun (WGS) entry which is preliminary data.</text>
</comment>
<evidence type="ECO:0000256" key="1">
    <source>
        <dbReference type="ARBA" id="ARBA00005851"/>
    </source>
</evidence>
<dbReference type="GO" id="GO:0005615">
    <property type="term" value="C:extracellular space"/>
    <property type="evidence" value="ECO:0007669"/>
    <property type="project" value="TreeGrafter"/>
</dbReference>
<dbReference type="EC" id="5.3.-.-" evidence="2"/>
<reference evidence="2 3" key="1">
    <citation type="journal article" date="2018" name="Nat. Genet.">
        <title>The Rosa genome provides new insights in the design of modern roses.</title>
        <authorList>
            <person name="Bendahmane M."/>
        </authorList>
    </citation>
    <scope>NUCLEOTIDE SEQUENCE [LARGE SCALE GENOMIC DNA]</scope>
    <source>
        <strain evidence="3">cv. Old Blush</strain>
    </source>
</reference>
<protein>
    <submittedName>
        <fullName evidence="2">Putative intramolecular oxidoreductase</fullName>
        <ecNumber evidence="2">5.3.-.-</ecNumber>
    </submittedName>
</protein>
<sequence length="113" mass="11887">MPCLYLSTNVNLDGVDINPIFSEATKAISAITGKPESHVMVLLKGSVPISFGASTSEPAAYGELVALGGITKAVKRELIATLGIILQNSKLGIPRTRFFLKVVDVSTPMGSKL</sequence>
<evidence type="ECO:0000313" key="2">
    <source>
        <dbReference type="EMBL" id="PRQ42802.1"/>
    </source>
</evidence>
<dbReference type="SUPFAM" id="SSF55331">
    <property type="entry name" value="Tautomerase/MIF"/>
    <property type="match status" value="1"/>
</dbReference>
<name>A0A2P6R8R0_ROSCH</name>
<dbReference type="PANTHER" id="PTHR11954:SF25">
    <property type="entry name" value="LS1-LIKE PROTEIN"/>
    <property type="match status" value="1"/>
</dbReference>
<dbReference type="STRING" id="74649.A0A2P6R8R0"/>
<dbReference type="Gene3D" id="3.30.429.10">
    <property type="entry name" value="Macrophage Migration Inhibitory Factor"/>
    <property type="match status" value="1"/>
</dbReference>
<evidence type="ECO:0000313" key="3">
    <source>
        <dbReference type="Proteomes" id="UP000238479"/>
    </source>
</evidence>
<dbReference type="OrthoDB" id="255819at2759"/>
<dbReference type="GO" id="GO:0050178">
    <property type="term" value="F:phenylpyruvate tautomerase activity"/>
    <property type="evidence" value="ECO:0007669"/>
    <property type="project" value="TreeGrafter"/>
</dbReference>
<gene>
    <name evidence="2" type="ORF">RchiOBHm_Chr3g0461611</name>
</gene>